<name>A0ABU1VEU9_9BURK</name>
<sequence length="251" mass="27930">MAWDWQVFCEDTIERQPVASCFGKGGDITYLDWMLSAWGWTVSVSLLALLLALVIGMVIGTLRTLPDRPMVVRLGNAWVELFRNIPLLVQIFLWYHVVPAVFPAMRDVPGFVLVVFALGFFTSARIAEQVRSGIQALPRGQRYAGMAMGFTTFQYYRYVLLPMAFRIIIPPLTSETMNIFKNSSVAFAVSVSELTMFAMQAQEETSRGVEVYLAVTGLYIISAFAINRIMAVIEKRVRIPGFVVAGGAGGH</sequence>
<dbReference type="EMBL" id="JAVDWE010000011">
    <property type="protein sequence ID" value="MDR7095986.1"/>
    <property type="molecule type" value="Genomic_DNA"/>
</dbReference>
<feature type="transmembrane region" description="Helical" evidence="8">
    <location>
        <begin position="211"/>
        <end position="233"/>
    </location>
</feature>
<feature type="transmembrane region" description="Helical" evidence="8">
    <location>
        <begin position="81"/>
        <end position="102"/>
    </location>
</feature>
<evidence type="ECO:0000256" key="8">
    <source>
        <dbReference type="RuleBase" id="RU363032"/>
    </source>
</evidence>
<evidence type="ECO:0000256" key="7">
    <source>
        <dbReference type="ARBA" id="ARBA00023136"/>
    </source>
</evidence>
<evidence type="ECO:0000256" key="4">
    <source>
        <dbReference type="ARBA" id="ARBA00022475"/>
    </source>
</evidence>
<feature type="transmembrane region" description="Helical" evidence="8">
    <location>
        <begin position="155"/>
        <end position="173"/>
    </location>
</feature>
<keyword evidence="6 8" id="KW-1133">Transmembrane helix</keyword>
<dbReference type="CDD" id="cd06261">
    <property type="entry name" value="TM_PBP2"/>
    <property type="match status" value="1"/>
</dbReference>
<evidence type="ECO:0000256" key="3">
    <source>
        <dbReference type="ARBA" id="ARBA00022448"/>
    </source>
</evidence>
<evidence type="ECO:0000256" key="2">
    <source>
        <dbReference type="ARBA" id="ARBA00010072"/>
    </source>
</evidence>
<dbReference type="Proteomes" id="UP001265550">
    <property type="component" value="Unassembled WGS sequence"/>
</dbReference>
<dbReference type="Pfam" id="PF00528">
    <property type="entry name" value="BPD_transp_1"/>
    <property type="match status" value="1"/>
</dbReference>
<gene>
    <name evidence="10" type="ORF">J2X09_003739</name>
</gene>
<organism evidence="10 11">
    <name type="scientific">Hydrogenophaga laconesensis</name>
    <dbReference type="NCBI Taxonomy" id="1805971"/>
    <lineage>
        <taxon>Bacteria</taxon>
        <taxon>Pseudomonadati</taxon>
        <taxon>Pseudomonadota</taxon>
        <taxon>Betaproteobacteria</taxon>
        <taxon>Burkholderiales</taxon>
        <taxon>Comamonadaceae</taxon>
        <taxon>Hydrogenophaga</taxon>
    </lineage>
</organism>
<evidence type="ECO:0000259" key="9">
    <source>
        <dbReference type="PROSITE" id="PS50928"/>
    </source>
</evidence>
<dbReference type="RefSeq" id="WP_204734662.1">
    <property type="nucleotide sequence ID" value="NZ_JAVDWE010000011.1"/>
</dbReference>
<comment type="caution">
    <text evidence="10">The sequence shown here is derived from an EMBL/GenBank/DDBJ whole genome shotgun (WGS) entry which is preliminary data.</text>
</comment>
<dbReference type="InterPro" id="IPR043429">
    <property type="entry name" value="ArtM/GltK/GlnP/TcyL/YhdX-like"/>
</dbReference>
<evidence type="ECO:0000313" key="10">
    <source>
        <dbReference type="EMBL" id="MDR7095986.1"/>
    </source>
</evidence>
<dbReference type="InterPro" id="IPR010065">
    <property type="entry name" value="AA_ABC_transptr_permease_3TM"/>
</dbReference>
<dbReference type="Gene3D" id="1.10.3720.10">
    <property type="entry name" value="MetI-like"/>
    <property type="match status" value="1"/>
</dbReference>
<evidence type="ECO:0000256" key="6">
    <source>
        <dbReference type="ARBA" id="ARBA00022989"/>
    </source>
</evidence>
<dbReference type="PROSITE" id="PS50928">
    <property type="entry name" value="ABC_TM1"/>
    <property type="match status" value="1"/>
</dbReference>
<feature type="domain" description="ABC transmembrane type-1" evidence="9">
    <location>
        <begin position="38"/>
        <end position="230"/>
    </location>
</feature>
<keyword evidence="3 8" id="KW-0813">Transport</keyword>
<keyword evidence="7 8" id="KW-0472">Membrane</keyword>
<evidence type="ECO:0000256" key="1">
    <source>
        <dbReference type="ARBA" id="ARBA00004429"/>
    </source>
</evidence>
<dbReference type="PANTHER" id="PTHR30614">
    <property type="entry name" value="MEMBRANE COMPONENT OF AMINO ACID ABC TRANSPORTER"/>
    <property type="match status" value="1"/>
</dbReference>
<proteinExistence type="inferred from homology"/>
<feature type="transmembrane region" description="Helical" evidence="8">
    <location>
        <begin position="37"/>
        <end position="60"/>
    </location>
</feature>
<reference evidence="10 11" key="1">
    <citation type="submission" date="2023-07" db="EMBL/GenBank/DDBJ databases">
        <title>Sorghum-associated microbial communities from plants grown in Nebraska, USA.</title>
        <authorList>
            <person name="Schachtman D."/>
        </authorList>
    </citation>
    <scope>NUCLEOTIDE SEQUENCE [LARGE SCALE GENOMIC DNA]</scope>
    <source>
        <strain evidence="10 11">BE240</strain>
    </source>
</reference>
<keyword evidence="11" id="KW-1185">Reference proteome</keyword>
<protein>
    <submittedName>
        <fullName evidence="10">Glutamate/aspartate transport system permease protein</fullName>
    </submittedName>
</protein>
<comment type="subcellular location">
    <subcellularLocation>
        <location evidence="1">Cell inner membrane</location>
        <topology evidence="1">Multi-pass membrane protein</topology>
    </subcellularLocation>
    <subcellularLocation>
        <location evidence="8">Cell membrane</location>
        <topology evidence="8">Multi-pass membrane protein</topology>
    </subcellularLocation>
</comment>
<dbReference type="InterPro" id="IPR035906">
    <property type="entry name" value="MetI-like_sf"/>
</dbReference>
<keyword evidence="4" id="KW-1003">Cell membrane</keyword>
<accession>A0ABU1VEU9</accession>
<keyword evidence="5 8" id="KW-0812">Transmembrane</keyword>
<feature type="transmembrane region" description="Helical" evidence="8">
    <location>
        <begin position="108"/>
        <end position="127"/>
    </location>
</feature>
<dbReference type="InterPro" id="IPR000515">
    <property type="entry name" value="MetI-like"/>
</dbReference>
<dbReference type="NCBIfam" id="TIGR01726">
    <property type="entry name" value="HEQRo_perm_3TM"/>
    <property type="match status" value="1"/>
</dbReference>
<dbReference type="PANTHER" id="PTHR30614:SF42">
    <property type="entry name" value="GLUTAMATE_ASPARTATE IMPORT PERMEASE PROTEIN GLTJ"/>
    <property type="match status" value="1"/>
</dbReference>
<evidence type="ECO:0000313" key="11">
    <source>
        <dbReference type="Proteomes" id="UP001265550"/>
    </source>
</evidence>
<dbReference type="SUPFAM" id="SSF161098">
    <property type="entry name" value="MetI-like"/>
    <property type="match status" value="1"/>
</dbReference>
<comment type="similarity">
    <text evidence="2">Belongs to the binding-protein-dependent transport system permease family. HisMQ subfamily.</text>
</comment>
<evidence type="ECO:0000256" key="5">
    <source>
        <dbReference type="ARBA" id="ARBA00022692"/>
    </source>
</evidence>